<protein>
    <recommendedName>
        <fullName evidence="2">GST C-terminal domain-containing protein</fullName>
    </recommendedName>
</protein>
<accession>A0A383ECI2</accession>
<dbReference type="InterPro" id="IPR036282">
    <property type="entry name" value="Glutathione-S-Trfase_C_sf"/>
</dbReference>
<feature type="non-terminal residue" evidence="3">
    <location>
        <position position="1"/>
    </location>
</feature>
<feature type="compositionally biased region" description="Polar residues" evidence="1">
    <location>
        <begin position="59"/>
        <end position="71"/>
    </location>
</feature>
<dbReference type="InterPro" id="IPR010987">
    <property type="entry name" value="Glutathione-S-Trfase_C-like"/>
</dbReference>
<evidence type="ECO:0000256" key="1">
    <source>
        <dbReference type="SAM" id="MobiDB-lite"/>
    </source>
</evidence>
<sequence>TIADMIAFPWAFIAKPMDVPLDAFPNVAAWRGRIKSRPAVINAINLHKDHQNRGKNKANAETNKILYNQSAKHFRNTGE</sequence>
<name>A0A383ECI2_9ZZZZ</name>
<evidence type="ECO:0000259" key="2">
    <source>
        <dbReference type="PROSITE" id="PS50405"/>
    </source>
</evidence>
<dbReference type="PROSITE" id="PS50405">
    <property type="entry name" value="GST_CTER"/>
    <property type="match status" value="1"/>
</dbReference>
<dbReference type="EMBL" id="UINC01224459">
    <property type="protein sequence ID" value="SVE54090.1"/>
    <property type="molecule type" value="Genomic_DNA"/>
</dbReference>
<reference evidence="3" key="1">
    <citation type="submission" date="2018-05" db="EMBL/GenBank/DDBJ databases">
        <authorList>
            <person name="Lanie J.A."/>
            <person name="Ng W.-L."/>
            <person name="Kazmierczak K.M."/>
            <person name="Andrzejewski T.M."/>
            <person name="Davidsen T.M."/>
            <person name="Wayne K.J."/>
            <person name="Tettelin H."/>
            <person name="Glass J.I."/>
            <person name="Rusch D."/>
            <person name="Podicherti R."/>
            <person name="Tsui H.-C.T."/>
            <person name="Winkler M.E."/>
        </authorList>
    </citation>
    <scope>NUCLEOTIDE SEQUENCE</scope>
</reference>
<dbReference type="Gene3D" id="1.20.1050.10">
    <property type="match status" value="1"/>
</dbReference>
<proteinExistence type="predicted"/>
<gene>
    <name evidence="3" type="ORF">METZ01_LOCUS506944</name>
</gene>
<feature type="region of interest" description="Disordered" evidence="1">
    <location>
        <begin position="50"/>
        <end position="79"/>
    </location>
</feature>
<dbReference type="SUPFAM" id="SSF47616">
    <property type="entry name" value="GST C-terminal domain-like"/>
    <property type="match status" value="1"/>
</dbReference>
<evidence type="ECO:0000313" key="3">
    <source>
        <dbReference type="EMBL" id="SVE54090.1"/>
    </source>
</evidence>
<organism evidence="3">
    <name type="scientific">marine metagenome</name>
    <dbReference type="NCBI Taxonomy" id="408172"/>
    <lineage>
        <taxon>unclassified sequences</taxon>
        <taxon>metagenomes</taxon>
        <taxon>ecological metagenomes</taxon>
    </lineage>
</organism>
<feature type="domain" description="GST C-terminal" evidence="2">
    <location>
        <begin position="1"/>
        <end position="58"/>
    </location>
</feature>
<dbReference type="AlphaFoldDB" id="A0A383ECI2"/>